<evidence type="ECO:0000256" key="1">
    <source>
        <dbReference type="SAM" id="Coils"/>
    </source>
</evidence>
<proteinExistence type="predicted"/>
<dbReference type="OrthoDB" id="531519at2"/>
<dbReference type="KEGG" id="npz:ACX27_10605"/>
<dbReference type="RefSeq" id="WP_062291870.1">
    <property type="nucleotide sequence ID" value="NZ_CP012036.1"/>
</dbReference>
<evidence type="ECO:0000313" key="2">
    <source>
        <dbReference type="EMBL" id="ALF53193.1"/>
    </source>
</evidence>
<organism evidence="2 3">
    <name type="scientific">Nostoc piscinale CENA21</name>
    <dbReference type="NCBI Taxonomy" id="224013"/>
    <lineage>
        <taxon>Bacteria</taxon>
        <taxon>Bacillati</taxon>
        <taxon>Cyanobacteriota</taxon>
        <taxon>Cyanophyceae</taxon>
        <taxon>Nostocales</taxon>
        <taxon>Nostocaceae</taxon>
        <taxon>Nostoc</taxon>
    </lineage>
</organism>
<dbReference type="Proteomes" id="UP000062645">
    <property type="component" value="Chromosome"/>
</dbReference>
<dbReference type="AlphaFoldDB" id="A0A0M3V534"/>
<protein>
    <recommendedName>
        <fullName evidence="4">ATPase involved in DNA repair</fullName>
    </recommendedName>
</protein>
<reference evidence="3" key="1">
    <citation type="submission" date="2015-07" db="EMBL/GenBank/DDBJ databases">
        <title>Genome Of Nitrogen-Fixing Cyanobacterium Nostoc piscinale CENA21 From Solimoes/Amazon River Floodplain Sediments And Comparative Genomics To Uncover Biosynthetic Natural Products Potential.</title>
        <authorList>
            <person name="Leao T.F."/>
            <person name="Leao P.N."/>
            <person name="Guimaraes P.I."/>
            <person name="de Melo A.G.C."/>
            <person name="Ramos R.T.J."/>
            <person name="Silva A."/>
            <person name="Fiore M.F."/>
            <person name="Schneider M.P.C."/>
        </authorList>
    </citation>
    <scope>NUCLEOTIDE SEQUENCE [LARGE SCALE GENOMIC DNA]</scope>
    <source>
        <strain evidence="3">CENA21</strain>
    </source>
</reference>
<reference evidence="2 3" key="2">
    <citation type="journal article" date="2016" name="Genome Announc.">
        <title>Draft Genome Sequence of the N2-Fixing Cyanobacterium Nostoc piscinale CENA21, Isolated from the Brazilian Amazon Floodplain.</title>
        <authorList>
            <person name="Leao T."/>
            <person name="Guimaraes P.I."/>
            <person name="de Melo A.G."/>
            <person name="Ramos R.T."/>
            <person name="Leao P.N."/>
            <person name="Silva A."/>
            <person name="Fiore M.F."/>
            <person name="Schneider M.P."/>
        </authorList>
    </citation>
    <scope>NUCLEOTIDE SEQUENCE [LARGE SCALE GENOMIC DNA]</scope>
    <source>
        <strain evidence="2 3">CENA21</strain>
    </source>
</reference>
<evidence type="ECO:0000313" key="3">
    <source>
        <dbReference type="Proteomes" id="UP000062645"/>
    </source>
</evidence>
<keyword evidence="3" id="KW-1185">Reference proteome</keyword>
<accession>A0A0M3V534</accession>
<gene>
    <name evidence="2" type="ORF">ACX27_10605</name>
</gene>
<dbReference type="PATRIC" id="fig|224013.5.peg.2564"/>
<keyword evidence="1" id="KW-0175">Coiled coil</keyword>
<name>A0A0M3V534_9NOSO</name>
<dbReference type="EMBL" id="CP012036">
    <property type="protein sequence ID" value="ALF53193.1"/>
    <property type="molecule type" value="Genomic_DNA"/>
</dbReference>
<feature type="coiled-coil region" evidence="1">
    <location>
        <begin position="36"/>
        <end position="80"/>
    </location>
</feature>
<sequence>MSQKRRTSRIVEKAELRISGLKAIDPNMDFGDNRNLQNMIQLIEQYRAKLNAYNTALVVIDSTKLEMEQLEKSLGELNDRMLIGVAFKYGKDSVEYEMAGGVRKSERVRRSSVSRLKANTQETFNTTTENA</sequence>
<evidence type="ECO:0008006" key="4">
    <source>
        <dbReference type="Google" id="ProtNLM"/>
    </source>
</evidence>